<evidence type="ECO:0000256" key="1">
    <source>
        <dbReference type="SAM" id="MobiDB-lite"/>
    </source>
</evidence>
<dbReference type="OrthoDB" id="4864084at2759"/>
<organism evidence="2 3">
    <name type="scientific">Cordyceps militaris (strain CM01)</name>
    <name type="common">Caterpillar fungus</name>
    <dbReference type="NCBI Taxonomy" id="983644"/>
    <lineage>
        <taxon>Eukaryota</taxon>
        <taxon>Fungi</taxon>
        <taxon>Dikarya</taxon>
        <taxon>Ascomycota</taxon>
        <taxon>Pezizomycotina</taxon>
        <taxon>Sordariomycetes</taxon>
        <taxon>Hypocreomycetidae</taxon>
        <taxon>Hypocreales</taxon>
        <taxon>Cordycipitaceae</taxon>
        <taxon>Cordyceps</taxon>
    </lineage>
</organism>
<dbReference type="Proteomes" id="UP000001610">
    <property type="component" value="Unassembled WGS sequence"/>
</dbReference>
<dbReference type="EMBL" id="JH126399">
    <property type="protein sequence ID" value="EGX95512.1"/>
    <property type="molecule type" value="Genomic_DNA"/>
</dbReference>
<dbReference type="GeneID" id="18162201"/>
<proteinExistence type="predicted"/>
<dbReference type="KEGG" id="cmt:CCM_00166"/>
<dbReference type="AlphaFoldDB" id="G3J7P6"/>
<dbReference type="VEuPathDB" id="FungiDB:CCM_00166"/>
<accession>G3J7P6</accession>
<gene>
    <name evidence="2" type="ORF">CCM_00166</name>
</gene>
<reference evidence="2 3" key="1">
    <citation type="journal article" date="2011" name="Genome Biol.">
        <title>Genome sequence of the insect pathogenic fungus Cordyceps militaris, a valued traditional Chinese medicine.</title>
        <authorList>
            <person name="Zheng P."/>
            <person name="Xia Y."/>
            <person name="Xiao G."/>
            <person name="Xiong C."/>
            <person name="Hu X."/>
            <person name="Zhang S."/>
            <person name="Zheng H."/>
            <person name="Huang Y."/>
            <person name="Zhou Y."/>
            <person name="Wang S."/>
            <person name="Zhao G.P."/>
            <person name="Liu X."/>
            <person name="St Leger R.J."/>
            <person name="Wang C."/>
        </authorList>
    </citation>
    <scope>NUCLEOTIDE SEQUENCE [LARGE SCALE GENOMIC DNA]</scope>
    <source>
        <strain evidence="2 3">CM01</strain>
    </source>
</reference>
<evidence type="ECO:0000313" key="2">
    <source>
        <dbReference type="EMBL" id="EGX95512.1"/>
    </source>
</evidence>
<keyword evidence="3" id="KW-1185">Reference proteome</keyword>
<dbReference type="InParanoid" id="G3J7P6"/>
<evidence type="ECO:0000313" key="3">
    <source>
        <dbReference type="Proteomes" id="UP000001610"/>
    </source>
</evidence>
<dbReference type="HOGENOM" id="CLU_615406_0_0_1"/>
<sequence length="445" mass="48696">MHLKHALPPFPAIRAFAKPALFSFGPNRLAAFFGAVQAASRTANTTHRHRRSRSLTFLDLHPVWRWRPVKTMYCGGVPDTKDNVRLGDVVVSKPVAGWSGVLECDVSGERAKDQIVLGRALDQPSLLLLTANYGQGRDSPPSLKKARYNTTYSGNSYKEANQYESFESGPQTKTALSTTQRRTLSTKQRTALSTTITLKKIELSRTGSPSRKMKHRGRKTVSLISRHANLHPATAGTAAETVTLFRCLFNKPSLYCNSTAQDHNSMADVAVPDVIMAAQHGNISSPGRGALSSGDGRRSFDKYHCRATARPIRGIPYANASIGRAWLGNPTCIERDQALKDVTCMLSRLAGRRAVHMIPSVVDQDDGARGSFLMAWVGCVRVLACDGLCKEATHGEARGQESGGSNSYSVQAAEKLNRNSYAGNLHVQMHFGWLVGFRRWFAGGR</sequence>
<name>G3J7P6_CORMM</name>
<protein>
    <submittedName>
        <fullName evidence="2">Uncharacterized protein</fullName>
    </submittedName>
</protein>
<feature type="region of interest" description="Disordered" evidence="1">
    <location>
        <begin position="163"/>
        <end position="189"/>
    </location>
</feature>
<dbReference type="RefSeq" id="XP_006665389.1">
    <property type="nucleotide sequence ID" value="XM_006665326.1"/>
</dbReference>